<keyword evidence="7" id="KW-0862">Zinc</keyword>
<evidence type="ECO:0000256" key="12">
    <source>
        <dbReference type="RuleBase" id="RU361274"/>
    </source>
</evidence>
<dbReference type="Proteomes" id="UP000676079">
    <property type="component" value="Chromosome"/>
</dbReference>
<dbReference type="PANTHER" id="PTHR30616">
    <property type="entry name" value="UNCHARACTERIZED PROTEIN YFIH"/>
    <property type="match status" value="1"/>
</dbReference>
<evidence type="ECO:0000256" key="7">
    <source>
        <dbReference type="ARBA" id="ARBA00022833"/>
    </source>
</evidence>
<evidence type="ECO:0000256" key="1">
    <source>
        <dbReference type="ARBA" id="ARBA00000553"/>
    </source>
</evidence>
<dbReference type="InterPro" id="IPR038371">
    <property type="entry name" value="Cu_polyphenol_OxRdtase_sf"/>
</dbReference>
<evidence type="ECO:0000256" key="2">
    <source>
        <dbReference type="ARBA" id="ARBA00003215"/>
    </source>
</evidence>
<comment type="catalytic activity">
    <reaction evidence="11">
        <text>S-methyl-5'-thioadenosine + phosphate = 5-(methylsulfanyl)-alpha-D-ribose 1-phosphate + adenine</text>
        <dbReference type="Rhea" id="RHEA:11852"/>
        <dbReference type="ChEBI" id="CHEBI:16708"/>
        <dbReference type="ChEBI" id="CHEBI:17509"/>
        <dbReference type="ChEBI" id="CHEBI:43474"/>
        <dbReference type="ChEBI" id="CHEBI:58533"/>
        <dbReference type="EC" id="2.4.2.28"/>
    </reaction>
    <physiologicalReaction direction="left-to-right" evidence="11">
        <dbReference type="Rhea" id="RHEA:11853"/>
    </physiologicalReaction>
</comment>
<keyword evidence="6" id="KW-0378">Hydrolase</keyword>
<comment type="catalytic activity">
    <reaction evidence="9">
        <text>adenosine + H2O + H(+) = inosine + NH4(+)</text>
        <dbReference type="Rhea" id="RHEA:24408"/>
        <dbReference type="ChEBI" id="CHEBI:15377"/>
        <dbReference type="ChEBI" id="CHEBI:15378"/>
        <dbReference type="ChEBI" id="CHEBI:16335"/>
        <dbReference type="ChEBI" id="CHEBI:17596"/>
        <dbReference type="ChEBI" id="CHEBI:28938"/>
        <dbReference type="EC" id="3.5.4.4"/>
    </reaction>
    <physiologicalReaction direction="left-to-right" evidence="9">
        <dbReference type="Rhea" id="RHEA:24409"/>
    </physiologicalReaction>
</comment>
<dbReference type="Gene3D" id="3.60.140.10">
    <property type="entry name" value="CNF1/YfiH-like putative cysteine hydrolases"/>
    <property type="match status" value="1"/>
</dbReference>
<dbReference type="SUPFAM" id="SSF64438">
    <property type="entry name" value="CNF1/YfiH-like putative cysteine hydrolases"/>
    <property type="match status" value="1"/>
</dbReference>
<dbReference type="InterPro" id="IPR011324">
    <property type="entry name" value="Cytotoxic_necrot_fac-like_cat"/>
</dbReference>
<evidence type="ECO:0000256" key="5">
    <source>
        <dbReference type="ARBA" id="ARBA00022723"/>
    </source>
</evidence>
<dbReference type="PANTHER" id="PTHR30616:SF2">
    <property type="entry name" value="PURINE NUCLEOSIDE PHOSPHORYLASE LACC1"/>
    <property type="match status" value="1"/>
</dbReference>
<evidence type="ECO:0000256" key="6">
    <source>
        <dbReference type="ARBA" id="ARBA00022801"/>
    </source>
</evidence>
<keyword evidence="14" id="KW-1185">Reference proteome</keyword>
<evidence type="ECO:0000256" key="8">
    <source>
        <dbReference type="ARBA" id="ARBA00023008"/>
    </source>
</evidence>
<dbReference type="CDD" id="cd16833">
    <property type="entry name" value="YfiH"/>
    <property type="match status" value="1"/>
</dbReference>
<evidence type="ECO:0000313" key="14">
    <source>
        <dbReference type="Proteomes" id="UP000676079"/>
    </source>
</evidence>
<evidence type="ECO:0000256" key="11">
    <source>
        <dbReference type="ARBA" id="ARBA00049893"/>
    </source>
</evidence>
<gene>
    <name evidence="13" type="primary">pgeF</name>
    <name evidence="13" type="ORF">KGD84_22970</name>
</gene>
<proteinExistence type="inferred from homology"/>
<sequence>MGTIVDLGHGVRAAVTERHGGISPPPYDSLNMGLGTGDDRETVLANRRTAARNLGFDADRVVWMDQVHSADVLVADAPGAVGTCDGVVTTTPGLVLASLAADCLPVLAADGERGVLGAAHSGRLGTARGVAANLIAAMADHGARPGSTTVLLGPSICGKCYEVPAGLRDETARDTPEAASTTRRGTPGVDMVAAVTAQLRRAGVTDIRADGRCTLETPELFSHRGGAPTGRFASFVWQEQD</sequence>
<keyword evidence="4" id="KW-0808">Transferase</keyword>
<keyword evidence="8" id="KW-0186">Copper</keyword>
<accession>A0ABX8BGA7</accession>
<comment type="function">
    <text evidence="2">Purine nucleoside enzyme that catalyzes the phosphorolysis of adenosine and inosine nucleosides, yielding D-ribose 1-phosphate and the respective free bases, adenine and hypoxanthine. Also catalyzes the phosphorolysis of S-methyl-5'-thioadenosine into adenine and S-methyl-5-thio-alpha-D-ribose 1-phosphate. Also has adenosine deaminase activity.</text>
</comment>
<evidence type="ECO:0000313" key="13">
    <source>
        <dbReference type="EMBL" id="QUX21275.1"/>
    </source>
</evidence>
<dbReference type="EMBL" id="CP074133">
    <property type="protein sequence ID" value="QUX21275.1"/>
    <property type="molecule type" value="Genomic_DNA"/>
</dbReference>
<evidence type="ECO:0000256" key="3">
    <source>
        <dbReference type="ARBA" id="ARBA00007353"/>
    </source>
</evidence>
<protein>
    <recommendedName>
        <fullName evidence="12">Purine nucleoside phosphorylase</fullName>
    </recommendedName>
</protein>
<organism evidence="13 14">
    <name type="scientific">Nocardiopsis changdeensis</name>
    <dbReference type="NCBI Taxonomy" id="2831969"/>
    <lineage>
        <taxon>Bacteria</taxon>
        <taxon>Bacillati</taxon>
        <taxon>Actinomycetota</taxon>
        <taxon>Actinomycetes</taxon>
        <taxon>Streptosporangiales</taxon>
        <taxon>Nocardiopsidaceae</taxon>
        <taxon>Nocardiopsis</taxon>
    </lineage>
</organism>
<dbReference type="NCBIfam" id="TIGR00726">
    <property type="entry name" value="peptidoglycan editing factor PgeF"/>
    <property type="match status" value="1"/>
</dbReference>
<dbReference type="Pfam" id="PF02578">
    <property type="entry name" value="Cu-oxidase_4"/>
    <property type="match status" value="1"/>
</dbReference>
<dbReference type="RefSeq" id="WP_220562498.1">
    <property type="nucleotide sequence ID" value="NZ_CP074133.1"/>
</dbReference>
<keyword evidence="5" id="KW-0479">Metal-binding</keyword>
<dbReference type="InterPro" id="IPR003730">
    <property type="entry name" value="Cu_polyphenol_OxRdtase"/>
</dbReference>
<comment type="catalytic activity">
    <reaction evidence="1">
        <text>inosine + phosphate = alpha-D-ribose 1-phosphate + hypoxanthine</text>
        <dbReference type="Rhea" id="RHEA:27646"/>
        <dbReference type="ChEBI" id="CHEBI:17368"/>
        <dbReference type="ChEBI" id="CHEBI:17596"/>
        <dbReference type="ChEBI" id="CHEBI:43474"/>
        <dbReference type="ChEBI" id="CHEBI:57720"/>
        <dbReference type="EC" id="2.4.2.1"/>
    </reaction>
    <physiologicalReaction direction="left-to-right" evidence="1">
        <dbReference type="Rhea" id="RHEA:27647"/>
    </physiologicalReaction>
</comment>
<evidence type="ECO:0000256" key="4">
    <source>
        <dbReference type="ARBA" id="ARBA00022679"/>
    </source>
</evidence>
<evidence type="ECO:0000256" key="10">
    <source>
        <dbReference type="ARBA" id="ARBA00048968"/>
    </source>
</evidence>
<reference evidence="13 14" key="1">
    <citation type="submission" date="2021-05" db="EMBL/GenBank/DDBJ databases">
        <title>Direct Submission.</title>
        <authorList>
            <person name="Li K."/>
            <person name="Gao J."/>
        </authorList>
    </citation>
    <scope>NUCLEOTIDE SEQUENCE [LARGE SCALE GENOMIC DNA]</scope>
    <source>
        <strain evidence="13 14">Mg02</strain>
    </source>
</reference>
<evidence type="ECO:0000256" key="9">
    <source>
        <dbReference type="ARBA" id="ARBA00047989"/>
    </source>
</evidence>
<comment type="similarity">
    <text evidence="3 12">Belongs to the purine nucleoside phosphorylase YfiH/LACC1 family.</text>
</comment>
<comment type="catalytic activity">
    <reaction evidence="10">
        <text>adenosine + phosphate = alpha-D-ribose 1-phosphate + adenine</text>
        <dbReference type="Rhea" id="RHEA:27642"/>
        <dbReference type="ChEBI" id="CHEBI:16335"/>
        <dbReference type="ChEBI" id="CHEBI:16708"/>
        <dbReference type="ChEBI" id="CHEBI:43474"/>
        <dbReference type="ChEBI" id="CHEBI:57720"/>
        <dbReference type="EC" id="2.4.2.1"/>
    </reaction>
    <physiologicalReaction direction="left-to-right" evidence="10">
        <dbReference type="Rhea" id="RHEA:27643"/>
    </physiologicalReaction>
</comment>
<name>A0ABX8BGA7_9ACTN</name>